<dbReference type="GeneID" id="8780089"/>
<dbReference type="Proteomes" id="UP000002613">
    <property type="component" value="Chromosome"/>
</dbReference>
<gene>
    <name evidence="4" type="ordered locus">Ferp_2544</name>
</gene>
<dbReference type="HOGENOM" id="CLU_059021_4_1_2"/>
<dbReference type="InterPro" id="IPR012349">
    <property type="entry name" value="Split_barrel_FMN-bd"/>
</dbReference>
<sequence length="170" mass="18960">MDPRAFYKISYGLYVVSSSYNGRLSGQIANTVFQVSSEPPMIAACLNKKNFTHEIVKSSKVFAVSVLEAETPLTFIGRFGFRSSRDFDKFEGVDYEIGVTGAPVVIQHATAIFEAKVVKECDVGTHTLFIGEVVRAELRRDAEVLTYADYHRIKKGKTPKTATVYFDKQS</sequence>
<dbReference type="AlphaFoldDB" id="D3S2T7"/>
<evidence type="ECO:0000313" key="5">
    <source>
        <dbReference type="Proteomes" id="UP000002613"/>
    </source>
</evidence>
<dbReference type="SUPFAM" id="SSF50475">
    <property type="entry name" value="FMN-binding split barrel"/>
    <property type="match status" value="1"/>
</dbReference>
<evidence type="ECO:0000256" key="1">
    <source>
        <dbReference type="ARBA" id="ARBA00001917"/>
    </source>
</evidence>
<accession>D3S2T7</accession>
<reference evidence="4 5" key="2">
    <citation type="journal article" date="2011" name="Stand. Genomic Sci.">
        <title>Complete genome sequence of Ferroglobus placidus AEDII12DO.</title>
        <authorList>
            <person name="Anderson I."/>
            <person name="Risso C."/>
            <person name="Holmes D."/>
            <person name="Lucas S."/>
            <person name="Copeland A."/>
            <person name="Lapidus A."/>
            <person name="Cheng J.F."/>
            <person name="Bruce D."/>
            <person name="Goodwin L."/>
            <person name="Pitluck S."/>
            <person name="Saunders E."/>
            <person name="Brettin T."/>
            <person name="Detter J.C."/>
            <person name="Han C."/>
            <person name="Tapia R."/>
            <person name="Larimer F."/>
            <person name="Land M."/>
            <person name="Hauser L."/>
            <person name="Woyke T."/>
            <person name="Lovley D."/>
            <person name="Kyrpides N."/>
            <person name="Ivanova N."/>
        </authorList>
    </citation>
    <scope>NUCLEOTIDE SEQUENCE [LARGE SCALE GENOMIC DNA]</scope>
    <source>
        <strain evidence="5">DSM 10642 / AEDII12DO</strain>
    </source>
</reference>
<dbReference type="RefSeq" id="WP_012966981.1">
    <property type="nucleotide sequence ID" value="NC_013849.1"/>
</dbReference>
<dbReference type="GO" id="GO:0010181">
    <property type="term" value="F:FMN binding"/>
    <property type="evidence" value="ECO:0007669"/>
    <property type="project" value="InterPro"/>
</dbReference>
<comment type="cofactor">
    <cofactor evidence="1">
        <name>FMN</name>
        <dbReference type="ChEBI" id="CHEBI:58210"/>
    </cofactor>
</comment>
<dbReference type="InterPro" id="IPR050268">
    <property type="entry name" value="NADH-dep_flavin_reductase"/>
</dbReference>
<evidence type="ECO:0000256" key="2">
    <source>
        <dbReference type="ARBA" id="ARBA00023002"/>
    </source>
</evidence>
<dbReference type="OrthoDB" id="8522at2157"/>
<dbReference type="STRING" id="589924.Ferp_2544"/>
<evidence type="ECO:0000313" key="4">
    <source>
        <dbReference type="EMBL" id="ADC66649.1"/>
    </source>
</evidence>
<feature type="domain" description="Flavin reductase like" evidence="3">
    <location>
        <begin position="6"/>
        <end position="152"/>
    </location>
</feature>
<dbReference type="SMART" id="SM00903">
    <property type="entry name" value="Flavin_Reduct"/>
    <property type="match status" value="1"/>
</dbReference>
<dbReference type="PANTHER" id="PTHR30466:SF1">
    <property type="entry name" value="FMN REDUCTASE (NADH) RUTF"/>
    <property type="match status" value="1"/>
</dbReference>
<evidence type="ECO:0000259" key="3">
    <source>
        <dbReference type="SMART" id="SM00903"/>
    </source>
</evidence>
<dbReference type="Gene3D" id="2.30.110.10">
    <property type="entry name" value="Electron Transport, Fmn-binding Protein, Chain A"/>
    <property type="match status" value="1"/>
</dbReference>
<protein>
    <submittedName>
        <fullName evidence="4">Flavin reductase domain protein FMN-binding protein</fullName>
    </submittedName>
</protein>
<dbReference type="PaxDb" id="589924-Ferp_2544"/>
<dbReference type="InterPro" id="IPR002563">
    <property type="entry name" value="Flavin_Rdtase-like_dom"/>
</dbReference>
<name>D3S2T7_FERPA</name>
<keyword evidence="2" id="KW-0560">Oxidoreductase</keyword>
<dbReference type="KEGG" id="fpl:Ferp_2544"/>
<keyword evidence="5" id="KW-1185">Reference proteome</keyword>
<organism evidence="4 5">
    <name type="scientific">Ferroglobus placidus (strain DSM 10642 / AEDII12DO)</name>
    <dbReference type="NCBI Taxonomy" id="589924"/>
    <lineage>
        <taxon>Archaea</taxon>
        <taxon>Methanobacteriati</taxon>
        <taxon>Methanobacteriota</taxon>
        <taxon>Archaeoglobi</taxon>
        <taxon>Archaeoglobales</taxon>
        <taxon>Archaeoglobaceae</taxon>
        <taxon>Ferroglobus</taxon>
    </lineage>
</organism>
<dbReference type="EMBL" id="CP001899">
    <property type="protein sequence ID" value="ADC66649.1"/>
    <property type="molecule type" value="Genomic_DNA"/>
</dbReference>
<dbReference type="Pfam" id="PF01613">
    <property type="entry name" value="Flavin_Reduct"/>
    <property type="match status" value="1"/>
</dbReference>
<dbReference type="FunFam" id="2.30.110.10:FF:000065">
    <property type="entry name" value="Ferric-chelate reductase (NAD(P)H)"/>
    <property type="match status" value="1"/>
</dbReference>
<dbReference type="GO" id="GO:0042602">
    <property type="term" value="F:riboflavin reductase (NADPH) activity"/>
    <property type="evidence" value="ECO:0007669"/>
    <property type="project" value="TreeGrafter"/>
</dbReference>
<reference evidence="5" key="1">
    <citation type="submission" date="2010-02" db="EMBL/GenBank/DDBJ databases">
        <title>Complete sequence of Ferroglobus placidus DSM 10642.</title>
        <authorList>
            <consortium name="US DOE Joint Genome Institute"/>
            <person name="Lucas S."/>
            <person name="Copeland A."/>
            <person name="Lapidus A."/>
            <person name="Cheng J.-F."/>
            <person name="Bruce D."/>
            <person name="Goodwin L."/>
            <person name="Pitluck S."/>
            <person name="Saunders E."/>
            <person name="Brettin T."/>
            <person name="Detter J.C."/>
            <person name="Han C."/>
            <person name="Tapia R."/>
            <person name="Larimer F."/>
            <person name="Land M."/>
            <person name="Hauser L."/>
            <person name="Kyrpides N."/>
            <person name="Ivanova N."/>
            <person name="Holmes D."/>
            <person name="Lovley D."/>
            <person name="Kyrpides N."/>
            <person name="Anderson I.J."/>
            <person name="Woyke T."/>
        </authorList>
    </citation>
    <scope>NUCLEOTIDE SEQUENCE [LARGE SCALE GENOMIC DNA]</scope>
    <source>
        <strain evidence="5">DSM 10642 / AEDII12DO</strain>
    </source>
</reference>
<dbReference type="eggNOG" id="arCOG02017">
    <property type="taxonomic scope" value="Archaea"/>
</dbReference>
<proteinExistence type="predicted"/>
<dbReference type="PANTHER" id="PTHR30466">
    <property type="entry name" value="FLAVIN REDUCTASE"/>
    <property type="match status" value="1"/>
</dbReference>